<protein>
    <submittedName>
        <fullName evidence="2">Uncharacterized protein</fullName>
    </submittedName>
</protein>
<reference evidence="2 3" key="1">
    <citation type="submission" date="2017-08" db="EMBL/GenBank/DDBJ databases">
        <title>Infants hospitalized years apart are colonized by the same room-sourced microbial strains.</title>
        <authorList>
            <person name="Brooks B."/>
            <person name="Olm M.R."/>
            <person name="Firek B.A."/>
            <person name="Baker R."/>
            <person name="Thomas B.C."/>
            <person name="Morowitz M.J."/>
            <person name="Banfield J.F."/>
        </authorList>
    </citation>
    <scope>NUCLEOTIDE SEQUENCE [LARGE SCALE GENOMIC DNA]</scope>
    <source>
        <strain evidence="2">S2_003_000_R2_11</strain>
    </source>
</reference>
<feature type="region of interest" description="Disordered" evidence="1">
    <location>
        <begin position="1"/>
        <end position="29"/>
    </location>
</feature>
<gene>
    <name evidence="2" type="ORF">DI533_05490</name>
</gene>
<accession>A0A2W5SK88</accession>
<dbReference type="AlphaFoldDB" id="A0A2W5SK88"/>
<proteinExistence type="predicted"/>
<dbReference type="EMBL" id="QFQS01000001">
    <property type="protein sequence ID" value="PZR00065.1"/>
    <property type="molecule type" value="Genomic_DNA"/>
</dbReference>
<dbReference type="Proteomes" id="UP000248975">
    <property type="component" value="Unassembled WGS sequence"/>
</dbReference>
<evidence type="ECO:0000313" key="3">
    <source>
        <dbReference type="Proteomes" id="UP000248975"/>
    </source>
</evidence>
<evidence type="ECO:0000313" key="2">
    <source>
        <dbReference type="EMBL" id="PZR00065.1"/>
    </source>
</evidence>
<organism evidence="2 3">
    <name type="scientific">Cereibacter sphaeroides</name>
    <name type="common">Rhodobacter sphaeroides</name>
    <dbReference type="NCBI Taxonomy" id="1063"/>
    <lineage>
        <taxon>Bacteria</taxon>
        <taxon>Pseudomonadati</taxon>
        <taxon>Pseudomonadota</taxon>
        <taxon>Alphaproteobacteria</taxon>
        <taxon>Rhodobacterales</taxon>
        <taxon>Paracoccaceae</taxon>
        <taxon>Cereibacter</taxon>
    </lineage>
</organism>
<evidence type="ECO:0000256" key="1">
    <source>
        <dbReference type="SAM" id="MobiDB-lite"/>
    </source>
</evidence>
<sequence length="74" mass="8410">MKASPQYFFRPDPKTKPKTRTIPPLEAADNDINPGGCPLIILEASEDGKRQELWFLAEGDEKFCTYQYIGDYSP</sequence>
<name>A0A2W5SK88_CERSP</name>
<comment type="caution">
    <text evidence="2">The sequence shown here is derived from an EMBL/GenBank/DDBJ whole genome shotgun (WGS) entry which is preliminary data.</text>
</comment>